<evidence type="ECO:0000256" key="1">
    <source>
        <dbReference type="SAM" id="MobiDB-lite"/>
    </source>
</evidence>
<accession>A0A382JW93</accession>
<dbReference type="InterPro" id="IPR036439">
    <property type="entry name" value="Dockerin_dom_sf"/>
</dbReference>
<protein>
    <recommendedName>
        <fullName evidence="3">Dockerin domain-containing protein</fullName>
    </recommendedName>
</protein>
<dbReference type="AlphaFoldDB" id="A0A382JW93"/>
<dbReference type="EMBL" id="UINC01076610">
    <property type="protein sequence ID" value="SVC15935.1"/>
    <property type="molecule type" value="Genomic_DNA"/>
</dbReference>
<name>A0A382JW93_9ZZZZ</name>
<gene>
    <name evidence="2" type="ORF">METZ01_LOCUS268789</name>
</gene>
<evidence type="ECO:0000313" key="2">
    <source>
        <dbReference type="EMBL" id="SVC15935.1"/>
    </source>
</evidence>
<dbReference type="GO" id="GO:0000272">
    <property type="term" value="P:polysaccharide catabolic process"/>
    <property type="evidence" value="ECO:0007669"/>
    <property type="project" value="InterPro"/>
</dbReference>
<proteinExistence type="predicted"/>
<evidence type="ECO:0008006" key="3">
    <source>
        <dbReference type="Google" id="ProtNLM"/>
    </source>
</evidence>
<feature type="region of interest" description="Disordered" evidence="1">
    <location>
        <begin position="338"/>
        <end position="359"/>
    </location>
</feature>
<reference evidence="2" key="1">
    <citation type="submission" date="2018-05" db="EMBL/GenBank/DDBJ databases">
        <authorList>
            <person name="Lanie J.A."/>
            <person name="Ng W.-L."/>
            <person name="Kazmierczak K.M."/>
            <person name="Andrzejewski T.M."/>
            <person name="Davidsen T.M."/>
            <person name="Wayne K.J."/>
            <person name="Tettelin H."/>
            <person name="Glass J.I."/>
            <person name="Rusch D."/>
            <person name="Podicherti R."/>
            <person name="Tsui H.-C.T."/>
            <person name="Winkler M.E."/>
        </authorList>
    </citation>
    <scope>NUCLEOTIDE SEQUENCE</scope>
</reference>
<feature type="non-terminal residue" evidence="2">
    <location>
        <position position="1"/>
    </location>
</feature>
<dbReference type="Gene3D" id="1.10.1330.10">
    <property type="entry name" value="Dockerin domain"/>
    <property type="match status" value="1"/>
</dbReference>
<sequence length="377" mass="39392">SYNYTCNNNSNMTVPLTLCDGVLGDPAKDNLIVQGGLSIGAADGLILENGTFTCSPVVIVIPQENCNNGVDDDEDGLVDADDPNCATTFLCQARGGGEITAGYGGSVEVCFAIFNPEDNAVGLGQPDHLQGFSMAVTFDSILTASENLDTSGTILEALGAEFVNMQVDNDDNDGDGRELIIGVLVDALPPFDGASIPPLSTPQPMGYVTFDVEDDSALCGTSVDISFTDGINGVGRVPIKNLVSAENQSRSPSLESCSVGIFGDEFFFRGDCNFSLMGTMAVDIADAASVIAYLFLPGAWQFQPGCLDACDANDDGRVDLADSVAILQYLFQDGMQPPAPGPGWDKATQAGTPAGRDPTDDKLDCVLGASCDLVDWQ</sequence>
<organism evidence="2">
    <name type="scientific">marine metagenome</name>
    <dbReference type="NCBI Taxonomy" id="408172"/>
    <lineage>
        <taxon>unclassified sequences</taxon>
        <taxon>metagenomes</taxon>
        <taxon>ecological metagenomes</taxon>
    </lineage>
</organism>